<reference evidence="2 3" key="1">
    <citation type="journal article" date="2018" name="Nat. Ecol. Evol.">
        <title>Pezizomycetes genomes reveal the molecular basis of ectomycorrhizal truffle lifestyle.</title>
        <authorList>
            <person name="Murat C."/>
            <person name="Payen T."/>
            <person name="Noel B."/>
            <person name="Kuo A."/>
            <person name="Morin E."/>
            <person name="Chen J."/>
            <person name="Kohler A."/>
            <person name="Krizsan K."/>
            <person name="Balestrini R."/>
            <person name="Da Silva C."/>
            <person name="Montanini B."/>
            <person name="Hainaut M."/>
            <person name="Levati E."/>
            <person name="Barry K.W."/>
            <person name="Belfiori B."/>
            <person name="Cichocki N."/>
            <person name="Clum A."/>
            <person name="Dockter R.B."/>
            <person name="Fauchery L."/>
            <person name="Guy J."/>
            <person name="Iotti M."/>
            <person name="Le Tacon F."/>
            <person name="Lindquist E.A."/>
            <person name="Lipzen A."/>
            <person name="Malagnac F."/>
            <person name="Mello A."/>
            <person name="Molinier V."/>
            <person name="Miyauchi S."/>
            <person name="Poulain J."/>
            <person name="Riccioni C."/>
            <person name="Rubini A."/>
            <person name="Sitrit Y."/>
            <person name="Splivallo R."/>
            <person name="Traeger S."/>
            <person name="Wang M."/>
            <person name="Zifcakova L."/>
            <person name="Wipf D."/>
            <person name="Zambonelli A."/>
            <person name="Paolocci F."/>
            <person name="Nowrousian M."/>
            <person name="Ottonello S."/>
            <person name="Baldrian P."/>
            <person name="Spatafora J.W."/>
            <person name="Henrissat B."/>
            <person name="Nagy L.G."/>
            <person name="Aury J.M."/>
            <person name="Wincker P."/>
            <person name="Grigoriev I.V."/>
            <person name="Bonfante P."/>
            <person name="Martin F.M."/>
        </authorList>
    </citation>
    <scope>NUCLEOTIDE SEQUENCE [LARGE SCALE GENOMIC DNA]</scope>
    <source>
        <strain evidence="2 3">ATCC MYA-4762</strain>
    </source>
</reference>
<feature type="transmembrane region" description="Helical" evidence="1">
    <location>
        <begin position="288"/>
        <end position="312"/>
    </location>
</feature>
<dbReference type="Proteomes" id="UP000267821">
    <property type="component" value="Unassembled WGS sequence"/>
</dbReference>
<feature type="transmembrane region" description="Helical" evidence="1">
    <location>
        <begin position="199"/>
        <end position="219"/>
    </location>
</feature>
<dbReference type="PANTHER" id="PTHR31726:SF2">
    <property type="entry name" value="PROTEIN ICE2"/>
    <property type="match status" value="1"/>
</dbReference>
<keyword evidence="1" id="KW-1133">Transmembrane helix</keyword>
<evidence type="ECO:0000313" key="3">
    <source>
        <dbReference type="Proteomes" id="UP000267821"/>
    </source>
</evidence>
<dbReference type="GO" id="GO:0048309">
    <property type="term" value="P:endoplasmic reticulum inheritance"/>
    <property type="evidence" value="ECO:0007669"/>
    <property type="project" value="TreeGrafter"/>
</dbReference>
<gene>
    <name evidence="2" type="ORF">L211DRAFT_391830</name>
</gene>
<dbReference type="FunCoup" id="A0A3N4M031">
    <property type="interactions" value="70"/>
</dbReference>
<keyword evidence="1" id="KW-0472">Membrane</keyword>
<feature type="transmembrane region" description="Helical" evidence="1">
    <location>
        <begin position="166"/>
        <end position="187"/>
    </location>
</feature>
<evidence type="ECO:0000313" key="2">
    <source>
        <dbReference type="EMBL" id="RPB28523.1"/>
    </source>
</evidence>
<dbReference type="EMBL" id="ML121529">
    <property type="protein sequence ID" value="RPB28523.1"/>
    <property type="molecule type" value="Genomic_DNA"/>
</dbReference>
<dbReference type="STRING" id="1051890.A0A3N4M031"/>
<protein>
    <submittedName>
        <fullName evidence="2">ICE2-domain-containing protein</fullName>
    </submittedName>
</protein>
<dbReference type="Pfam" id="PF08426">
    <property type="entry name" value="ICE2"/>
    <property type="match status" value="1"/>
</dbReference>
<dbReference type="GO" id="GO:0005789">
    <property type="term" value="C:endoplasmic reticulum membrane"/>
    <property type="evidence" value="ECO:0007669"/>
    <property type="project" value="TreeGrafter"/>
</dbReference>
<dbReference type="InParanoid" id="A0A3N4M031"/>
<dbReference type="AlphaFoldDB" id="A0A3N4M031"/>
<dbReference type="GO" id="GO:0032541">
    <property type="term" value="C:cortical endoplasmic reticulum"/>
    <property type="evidence" value="ECO:0007669"/>
    <property type="project" value="TreeGrafter"/>
</dbReference>
<keyword evidence="3" id="KW-1185">Reference proteome</keyword>
<name>A0A3N4M031_9PEZI</name>
<dbReference type="InterPro" id="IPR013635">
    <property type="entry name" value="Ice2"/>
</dbReference>
<sequence length="432" mass="47963">MSLLWLFVRMGSGIMFLLLIILSIPLAFDVGGKECGLAFSMALAGFYFCLSTLRIVTSSSNGFARFLVRVVGVFQYAVVPALLIYCLDQWSPPKGAENVGGFLRNGSESVAMEHTWGERLALGWWSWFLKWSTPMFQLLEGFCTLLVIQTFGQISRWLVNRNKSDSWMIALLITSGSIISIAVYFLWRITTFPDIGNLDASLIGISVTCAIFLCAYGIGSGKGNPVESSLLFSYIVLCIYQIFTDYKPNHPVPESPPTKAEFPPFPPIIMESYAQLASSLAYFVPMTITHVFTFIMDVFTAVTPSVIISLAYRLFVFYSSTRIIPAVRENGARGIEQSPAMDDEEASSRFVSLLSQYSPSILVGVYTHLLMQHFAMMEAGVPSIAGFKLSLPMEGHLWRWINIGTTMILYGVELTLGDVDGESSVTSHWKTE</sequence>
<feature type="transmembrane region" description="Helical" evidence="1">
    <location>
        <begin position="37"/>
        <end position="57"/>
    </location>
</feature>
<keyword evidence="1" id="KW-0812">Transmembrane</keyword>
<dbReference type="OrthoDB" id="5577218at2759"/>
<feature type="transmembrane region" description="Helical" evidence="1">
    <location>
        <begin position="226"/>
        <end position="243"/>
    </location>
</feature>
<organism evidence="2 3">
    <name type="scientific">Terfezia boudieri ATCC MYA-4762</name>
    <dbReference type="NCBI Taxonomy" id="1051890"/>
    <lineage>
        <taxon>Eukaryota</taxon>
        <taxon>Fungi</taxon>
        <taxon>Dikarya</taxon>
        <taxon>Ascomycota</taxon>
        <taxon>Pezizomycotina</taxon>
        <taxon>Pezizomycetes</taxon>
        <taxon>Pezizales</taxon>
        <taxon>Pezizaceae</taxon>
        <taxon>Terfezia</taxon>
    </lineage>
</organism>
<accession>A0A3N4M031</accession>
<feature type="transmembrane region" description="Helical" evidence="1">
    <location>
        <begin position="66"/>
        <end position="85"/>
    </location>
</feature>
<proteinExistence type="predicted"/>
<dbReference type="GO" id="GO:0097038">
    <property type="term" value="C:perinuclear endoplasmic reticulum"/>
    <property type="evidence" value="ECO:0007669"/>
    <property type="project" value="TreeGrafter"/>
</dbReference>
<evidence type="ECO:0000256" key="1">
    <source>
        <dbReference type="SAM" id="Phobius"/>
    </source>
</evidence>
<dbReference type="PANTHER" id="PTHR31726">
    <property type="entry name" value="PROTEIN ICE2"/>
    <property type="match status" value="1"/>
</dbReference>
<feature type="transmembrane region" description="Helical" evidence="1">
    <location>
        <begin position="135"/>
        <end position="154"/>
    </location>
</feature>
<dbReference type="GO" id="GO:0000921">
    <property type="term" value="P:septin ring assembly"/>
    <property type="evidence" value="ECO:0007669"/>
    <property type="project" value="TreeGrafter"/>
</dbReference>